<evidence type="ECO:0000313" key="1">
    <source>
        <dbReference type="EMBL" id="KAK9294195.1"/>
    </source>
</evidence>
<evidence type="ECO:0000313" key="2">
    <source>
        <dbReference type="Proteomes" id="UP001432146"/>
    </source>
</evidence>
<name>A0AAW0Z989_9HYME</name>
<dbReference type="Proteomes" id="UP001432146">
    <property type="component" value="Unassembled WGS sequence"/>
</dbReference>
<organism evidence="1 2">
    <name type="scientific">Tetragonisca angustula</name>
    <dbReference type="NCBI Taxonomy" id="166442"/>
    <lineage>
        <taxon>Eukaryota</taxon>
        <taxon>Metazoa</taxon>
        <taxon>Ecdysozoa</taxon>
        <taxon>Arthropoda</taxon>
        <taxon>Hexapoda</taxon>
        <taxon>Insecta</taxon>
        <taxon>Pterygota</taxon>
        <taxon>Neoptera</taxon>
        <taxon>Endopterygota</taxon>
        <taxon>Hymenoptera</taxon>
        <taxon>Apocrita</taxon>
        <taxon>Aculeata</taxon>
        <taxon>Apoidea</taxon>
        <taxon>Anthophila</taxon>
        <taxon>Apidae</taxon>
        <taxon>Tetragonisca</taxon>
    </lineage>
</organism>
<sequence length="69" mass="7905">MYKKYSKWIISGNLTRLAVLAFKVAVLTIQITIKSIERCNHSGSSTIDYGHKEIYEITDLLIRKCATEQ</sequence>
<keyword evidence="2" id="KW-1185">Reference proteome</keyword>
<gene>
    <name evidence="1" type="ORF">QLX08_011117</name>
</gene>
<accession>A0AAW0Z989</accession>
<proteinExistence type="predicted"/>
<reference evidence="1 2" key="1">
    <citation type="submission" date="2024-05" db="EMBL/GenBank/DDBJ databases">
        <title>The nuclear and mitochondrial genome assemblies of Tetragonisca angustula (Apidae: Meliponini), a tiny yet remarkable pollinator in the Neotropics.</title>
        <authorList>
            <person name="Ferrari R."/>
            <person name="Ricardo P.C."/>
            <person name="Dias F.C."/>
            <person name="Araujo N.S."/>
            <person name="Soares D.O."/>
            <person name="Zhou Q.-S."/>
            <person name="Zhu C.-D."/>
            <person name="Coutinho L."/>
            <person name="Airas M.C."/>
            <person name="Batista T.M."/>
        </authorList>
    </citation>
    <scope>NUCLEOTIDE SEQUENCE [LARGE SCALE GENOMIC DNA]</scope>
    <source>
        <strain evidence="1">ASF017062</strain>
        <tissue evidence="1">Abdomen</tissue>
    </source>
</reference>
<protein>
    <submittedName>
        <fullName evidence="1">Uncharacterized protein</fullName>
    </submittedName>
</protein>
<comment type="caution">
    <text evidence="1">The sequence shown here is derived from an EMBL/GenBank/DDBJ whole genome shotgun (WGS) entry which is preliminary data.</text>
</comment>
<dbReference type="AlphaFoldDB" id="A0AAW0Z989"/>
<dbReference type="EMBL" id="JAWNGG020000339">
    <property type="protein sequence ID" value="KAK9294195.1"/>
    <property type="molecule type" value="Genomic_DNA"/>
</dbReference>